<dbReference type="EMBL" id="JAPDRQ010000041">
    <property type="protein sequence ID" value="KAJ9659340.1"/>
    <property type="molecule type" value="Genomic_DNA"/>
</dbReference>
<dbReference type="Proteomes" id="UP001172386">
    <property type="component" value="Unassembled WGS sequence"/>
</dbReference>
<evidence type="ECO:0000313" key="2">
    <source>
        <dbReference type="Proteomes" id="UP001172386"/>
    </source>
</evidence>
<name>A0ACC3AC22_9EURO</name>
<protein>
    <submittedName>
        <fullName evidence="1">Uncharacterized protein</fullName>
    </submittedName>
</protein>
<keyword evidence="2" id="KW-1185">Reference proteome</keyword>
<proteinExistence type="predicted"/>
<reference evidence="1" key="1">
    <citation type="submission" date="2022-10" db="EMBL/GenBank/DDBJ databases">
        <title>Culturing micro-colonial fungi from biological soil crusts in the Mojave desert and describing Neophaeococcomyces mojavensis, and introducing the new genera and species Taxawa tesnikishii.</title>
        <authorList>
            <person name="Kurbessoian T."/>
            <person name="Stajich J.E."/>
        </authorList>
    </citation>
    <scope>NUCLEOTIDE SEQUENCE</scope>
    <source>
        <strain evidence="1">JES_112</strain>
    </source>
</reference>
<organism evidence="1 2">
    <name type="scientific">Neophaeococcomyces mojaviensis</name>
    <dbReference type="NCBI Taxonomy" id="3383035"/>
    <lineage>
        <taxon>Eukaryota</taxon>
        <taxon>Fungi</taxon>
        <taxon>Dikarya</taxon>
        <taxon>Ascomycota</taxon>
        <taxon>Pezizomycotina</taxon>
        <taxon>Eurotiomycetes</taxon>
        <taxon>Chaetothyriomycetidae</taxon>
        <taxon>Chaetothyriales</taxon>
        <taxon>Chaetothyriales incertae sedis</taxon>
        <taxon>Neophaeococcomyces</taxon>
    </lineage>
</organism>
<sequence length="403" mass="45319">MTFDRITLTEASMRVSTLLESRRQSLCTISTIEAKDIGEFDKEDVVDATPAETLVHRRGLSARDIVAPAWMTSIASAYHGLRQRRQNYSSPLESDAVTIPRHLTQANEIVDEDASLVQPLSRHKASNPTAAEFLVSENQQLQSKSAFNEKLNQSSNDQRLRSVRKSLSIDISSIPQGQLDEYRAVMDFTHPADGELELRVGQAVKMLYEFTDGWSSVHLSADSHAKVTPEEKIVPDPSKRANPHVRFPYFMDHHSAGRIFPGYLVYVCRNVVTALPDQSRLRCGDMLKIVSIHKGGWAIGLRVKVGIDPRRIYNTSKTDAKSGAIVDDEEDTWAFPQACVCRPSAWKWEYLHSKDGKKHMSAAYFEDGQIKDWNNKLRRSGVETEKDVEGDVEKMKSKADDTA</sequence>
<accession>A0ACC3AC22</accession>
<evidence type="ECO:0000313" key="1">
    <source>
        <dbReference type="EMBL" id="KAJ9659340.1"/>
    </source>
</evidence>
<comment type="caution">
    <text evidence="1">The sequence shown here is derived from an EMBL/GenBank/DDBJ whole genome shotgun (WGS) entry which is preliminary data.</text>
</comment>
<gene>
    <name evidence="1" type="ORF">H2198_003216</name>
</gene>